<dbReference type="CDD" id="cd02440">
    <property type="entry name" value="AdoMet_MTases"/>
    <property type="match status" value="1"/>
</dbReference>
<dbReference type="PANTHER" id="PTHR43591:SF50">
    <property type="entry name" value="METHYLTRANSFERASE DOMAIN-CONTAINING PROTEIN-RELATED"/>
    <property type="match status" value="1"/>
</dbReference>
<dbReference type="InterPro" id="IPR013217">
    <property type="entry name" value="Methyltransf_12"/>
</dbReference>
<evidence type="ECO:0000259" key="1">
    <source>
        <dbReference type="Pfam" id="PF08242"/>
    </source>
</evidence>
<dbReference type="SUPFAM" id="SSF53335">
    <property type="entry name" value="S-adenosyl-L-methionine-dependent methyltransferases"/>
    <property type="match status" value="1"/>
</dbReference>
<reference evidence="2 3" key="1">
    <citation type="journal article" date="2018" name="Sci. Rep.">
        <title>Comparative genomics provides insights into the lifestyle and reveals functional heterogeneity of dark septate endophytic fungi.</title>
        <authorList>
            <person name="Knapp D.G."/>
            <person name="Nemeth J.B."/>
            <person name="Barry K."/>
            <person name="Hainaut M."/>
            <person name="Henrissat B."/>
            <person name="Johnson J."/>
            <person name="Kuo A."/>
            <person name="Lim J.H.P."/>
            <person name="Lipzen A."/>
            <person name="Nolan M."/>
            <person name="Ohm R.A."/>
            <person name="Tamas L."/>
            <person name="Grigoriev I.V."/>
            <person name="Spatafora J.W."/>
            <person name="Nagy L.G."/>
            <person name="Kovacs G.M."/>
        </authorList>
    </citation>
    <scope>NUCLEOTIDE SEQUENCE [LARGE SCALE GENOMIC DNA]</scope>
    <source>
        <strain evidence="2 3">DSE2036</strain>
    </source>
</reference>
<feature type="domain" description="Methyltransferase type 12" evidence="1">
    <location>
        <begin position="50"/>
        <end position="144"/>
    </location>
</feature>
<gene>
    <name evidence="2" type="ORF">DM02DRAFT_689914</name>
</gene>
<protein>
    <recommendedName>
        <fullName evidence="1">Methyltransferase type 12 domain-containing protein</fullName>
    </recommendedName>
</protein>
<proteinExistence type="predicted"/>
<keyword evidence="3" id="KW-1185">Reference proteome</keyword>
<dbReference type="EMBL" id="KZ805491">
    <property type="protein sequence ID" value="PVH95576.1"/>
    <property type="molecule type" value="Genomic_DNA"/>
</dbReference>
<dbReference type="Gene3D" id="3.40.50.150">
    <property type="entry name" value="Vaccinia Virus protein VP39"/>
    <property type="match status" value="1"/>
</dbReference>
<sequence length="278" mass="31012">MPDSYADNMVRNSGEATRLDEQFDLLSTNIGYILHSSVQENLPANPHVADIGTGTGIFLCRIHDLYPGGVLDGFDISGLQFRSKDALPPNVTLSILDIKQPVPAELKRRYDLVHVRMLGAAILPKEWRSVVKNATELLKPGGWLQWEECDFSGVMHMRGRVDSTVDTARLMGKQFRIGLRERFEHGWNTLSEDMKSCGLASVKTDMVSSDRVSDTRERMTSNGMQAIFSWARLMALNGVPLEVEASCLDEMEQAAFGDIKSGCYVRFNIHIAYGKKAL</sequence>
<dbReference type="Proteomes" id="UP000244855">
    <property type="component" value="Unassembled WGS sequence"/>
</dbReference>
<dbReference type="Pfam" id="PF08242">
    <property type="entry name" value="Methyltransf_12"/>
    <property type="match status" value="1"/>
</dbReference>
<organism evidence="2 3">
    <name type="scientific">Periconia macrospinosa</name>
    <dbReference type="NCBI Taxonomy" id="97972"/>
    <lineage>
        <taxon>Eukaryota</taxon>
        <taxon>Fungi</taxon>
        <taxon>Dikarya</taxon>
        <taxon>Ascomycota</taxon>
        <taxon>Pezizomycotina</taxon>
        <taxon>Dothideomycetes</taxon>
        <taxon>Pleosporomycetidae</taxon>
        <taxon>Pleosporales</taxon>
        <taxon>Massarineae</taxon>
        <taxon>Periconiaceae</taxon>
        <taxon>Periconia</taxon>
    </lineage>
</organism>
<dbReference type="OrthoDB" id="417697at2759"/>
<dbReference type="InterPro" id="IPR029063">
    <property type="entry name" value="SAM-dependent_MTases_sf"/>
</dbReference>
<evidence type="ECO:0000313" key="2">
    <source>
        <dbReference type="EMBL" id="PVH95576.1"/>
    </source>
</evidence>
<accession>A0A2V1DBR6</accession>
<evidence type="ECO:0000313" key="3">
    <source>
        <dbReference type="Proteomes" id="UP000244855"/>
    </source>
</evidence>
<dbReference type="STRING" id="97972.A0A2V1DBR6"/>
<name>A0A2V1DBR6_9PLEO</name>
<dbReference type="AlphaFoldDB" id="A0A2V1DBR6"/>
<dbReference type="PANTHER" id="PTHR43591">
    <property type="entry name" value="METHYLTRANSFERASE"/>
    <property type="match status" value="1"/>
</dbReference>